<keyword evidence="2" id="KW-1185">Reference proteome</keyword>
<evidence type="ECO:0000313" key="2">
    <source>
        <dbReference type="Proteomes" id="UP000054564"/>
    </source>
</evidence>
<dbReference type="EMBL" id="AJIL01000007">
    <property type="protein sequence ID" value="KNF05468.1"/>
    <property type="molecule type" value="Genomic_DNA"/>
</dbReference>
<sequence length="275" mass="31329">MDSELHAKCVLPTIRTTSCASYQLRIPQNIKLNDPTLSTVKTKEFAKEYPEIKQNNLPLSIICANKFFEVNGDNSVPIQLPNSWRKKAGEIFSQNLPISLYANDTSGNVSKRWNKHISFYYTLEGLSPNLFNKEYNCHVLATSDCTTVFKISEFLVNELKSADLSSSHTDELGDSLMHSEITNTHYPGSALNPCQICGLSALTLAGKHQKDFVYHFFHRDHDGNDSPNDPRVRKETINRTHELFKVATEDTMKEFETLTKEHGVKDRINKRFIED</sequence>
<organism evidence="1 2">
    <name type="scientific">Puccinia striiformis f. sp. tritici PST-78</name>
    <dbReference type="NCBI Taxonomy" id="1165861"/>
    <lineage>
        <taxon>Eukaryota</taxon>
        <taxon>Fungi</taxon>
        <taxon>Dikarya</taxon>
        <taxon>Basidiomycota</taxon>
        <taxon>Pucciniomycotina</taxon>
        <taxon>Pucciniomycetes</taxon>
        <taxon>Pucciniales</taxon>
        <taxon>Pucciniaceae</taxon>
        <taxon>Puccinia</taxon>
    </lineage>
</organism>
<evidence type="ECO:0000313" key="1">
    <source>
        <dbReference type="EMBL" id="KNF05468.1"/>
    </source>
</evidence>
<dbReference type="AlphaFoldDB" id="A0A0L0W1S2"/>
<protein>
    <submittedName>
        <fullName evidence="1">Uncharacterized protein</fullName>
    </submittedName>
</protein>
<proteinExistence type="predicted"/>
<dbReference type="OrthoDB" id="2246127at2759"/>
<comment type="caution">
    <text evidence="1">The sequence shown here is derived from an EMBL/GenBank/DDBJ whole genome shotgun (WGS) entry which is preliminary data.</text>
</comment>
<dbReference type="STRING" id="1165861.A0A0L0W1S2"/>
<gene>
    <name evidence="1" type="ORF">PSTG_01278</name>
</gene>
<reference evidence="2" key="1">
    <citation type="submission" date="2014-03" db="EMBL/GenBank/DDBJ databases">
        <title>The Genome Sequence of Puccinia striiformis f. sp. tritici PST-78.</title>
        <authorList>
            <consortium name="The Broad Institute Genome Sequencing Platform"/>
            <person name="Cuomo C."/>
            <person name="Hulbert S."/>
            <person name="Chen X."/>
            <person name="Walker B."/>
            <person name="Young S.K."/>
            <person name="Zeng Q."/>
            <person name="Gargeya S."/>
            <person name="Fitzgerald M."/>
            <person name="Haas B."/>
            <person name="Abouelleil A."/>
            <person name="Alvarado L."/>
            <person name="Arachchi H.M."/>
            <person name="Berlin A.M."/>
            <person name="Chapman S.B."/>
            <person name="Goldberg J."/>
            <person name="Griggs A."/>
            <person name="Gujja S."/>
            <person name="Hansen M."/>
            <person name="Howarth C."/>
            <person name="Imamovic A."/>
            <person name="Larimer J."/>
            <person name="McCowan C."/>
            <person name="Montmayeur A."/>
            <person name="Murphy C."/>
            <person name="Neiman D."/>
            <person name="Pearson M."/>
            <person name="Priest M."/>
            <person name="Roberts A."/>
            <person name="Saif S."/>
            <person name="Shea T."/>
            <person name="Sisk P."/>
            <person name="Sykes S."/>
            <person name="Wortman J."/>
            <person name="Nusbaum C."/>
            <person name="Birren B."/>
        </authorList>
    </citation>
    <scope>NUCLEOTIDE SEQUENCE [LARGE SCALE GENOMIC DNA]</scope>
    <source>
        <strain evidence="2">race PST-78</strain>
    </source>
</reference>
<dbReference type="Proteomes" id="UP000054564">
    <property type="component" value="Unassembled WGS sequence"/>
</dbReference>
<dbReference type="PANTHER" id="PTHR31912">
    <property type="entry name" value="IP13529P"/>
    <property type="match status" value="1"/>
</dbReference>
<accession>A0A0L0W1S2</accession>
<dbReference type="PANTHER" id="PTHR31912:SF34">
    <property type="entry name" value="NOTOCHORD-RELATED PROTEIN"/>
    <property type="match status" value="1"/>
</dbReference>
<name>A0A0L0W1S2_9BASI</name>